<evidence type="ECO:0000256" key="3">
    <source>
        <dbReference type="ARBA" id="ARBA00022801"/>
    </source>
</evidence>
<dbReference type="SUPFAM" id="SSF52540">
    <property type="entry name" value="P-loop containing nucleoside triphosphate hydrolases"/>
    <property type="match status" value="1"/>
</dbReference>
<proteinExistence type="predicted"/>
<feature type="compositionally biased region" description="Basic and acidic residues" evidence="6">
    <location>
        <begin position="45"/>
        <end position="66"/>
    </location>
</feature>
<dbReference type="Pfam" id="PF00271">
    <property type="entry name" value="Helicase_C"/>
    <property type="match status" value="1"/>
</dbReference>
<dbReference type="InterPro" id="IPR027417">
    <property type="entry name" value="P-loop_NTPase"/>
</dbReference>
<dbReference type="Pfam" id="PF01498">
    <property type="entry name" value="HTH_Tnp_Tc3_2"/>
    <property type="match status" value="1"/>
</dbReference>
<keyword evidence="9" id="KW-1185">Reference proteome</keyword>
<dbReference type="Gene3D" id="1.10.10.10">
    <property type="entry name" value="Winged helix-like DNA-binding domain superfamily/Winged helix DNA-binding domain"/>
    <property type="match status" value="1"/>
</dbReference>
<gene>
    <name evidence="8" type="ORF">RIMI_LOCUS11522464</name>
</gene>
<dbReference type="SUPFAM" id="SSF46689">
    <property type="entry name" value="Homeodomain-like"/>
    <property type="match status" value="1"/>
</dbReference>
<evidence type="ECO:0000259" key="7">
    <source>
        <dbReference type="PROSITE" id="PS51194"/>
    </source>
</evidence>
<dbReference type="Pfam" id="PF16783">
    <property type="entry name" value="FANCM-MHF_bd"/>
    <property type="match status" value="1"/>
</dbReference>
<evidence type="ECO:0000256" key="1">
    <source>
        <dbReference type="ARBA" id="ARBA00022724"/>
    </source>
</evidence>
<evidence type="ECO:0000313" key="9">
    <source>
        <dbReference type="Proteomes" id="UP001176940"/>
    </source>
</evidence>
<reference evidence="8" key="1">
    <citation type="submission" date="2023-07" db="EMBL/GenBank/DDBJ databases">
        <authorList>
            <person name="Stuckert A."/>
        </authorList>
    </citation>
    <scope>NUCLEOTIDE SEQUENCE</scope>
</reference>
<feature type="compositionally biased region" description="Basic and acidic residues" evidence="6">
    <location>
        <begin position="387"/>
        <end position="408"/>
    </location>
</feature>
<protein>
    <recommendedName>
        <fullName evidence="7">Helicase C-terminal domain-containing protein</fullName>
    </recommendedName>
</protein>
<dbReference type="PANTHER" id="PTHR14025:SF20">
    <property type="entry name" value="FANCONI ANEMIA GROUP M PROTEIN"/>
    <property type="match status" value="1"/>
</dbReference>
<feature type="compositionally biased region" description="Acidic residues" evidence="6">
    <location>
        <begin position="992"/>
        <end position="1008"/>
    </location>
</feature>
<dbReference type="InterPro" id="IPR036388">
    <property type="entry name" value="WH-like_DNA-bd_sf"/>
</dbReference>
<accession>A0ABN9LT80</accession>
<keyword evidence="5" id="KW-0067">ATP-binding</keyword>
<feature type="region of interest" description="Disordered" evidence="6">
    <location>
        <begin position="990"/>
        <end position="1036"/>
    </location>
</feature>
<dbReference type="Proteomes" id="UP001176940">
    <property type="component" value="Unassembled WGS sequence"/>
</dbReference>
<dbReference type="CDD" id="cd18801">
    <property type="entry name" value="SF2_C_FANCM_Hef"/>
    <property type="match status" value="1"/>
</dbReference>
<dbReference type="EMBL" id="CAUEEQ010026193">
    <property type="protein sequence ID" value="CAJ0946939.1"/>
    <property type="molecule type" value="Genomic_DNA"/>
</dbReference>
<organism evidence="8 9">
    <name type="scientific">Ranitomeya imitator</name>
    <name type="common">mimic poison frog</name>
    <dbReference type="NCBI Taxonomy" id="111125"/>
    <lineage>
        <taxon>Eukaryota</taxon>
        <taxon>Metazoa</taxon>
        <taxon>Chordata</taxon>
        <taxon>Craniata</taxon>
        <taxon>Vertebrata</taxon>
        <taxon>Euteleostomi</taxon>
        <taxon>Amphibia</taxon>
        <taxon>Batrachia</taxon>
        <taxon>Anura</taxon>
        <taxon>Neobatrachia</taxon>
        <taxon>Hyloidea</taxon>
        <taxon>Dendrobatidae</taxon>
        <taxon>Dendrobatinae</taxon>
        <taxon>Ranitomeya</taxon>
    </lineage>
</organism>
<feature type="region of interest" description="Disordered" evidence="6">
    <location>
        <begin position="915"/>
        <end position="968"/>
    </location>
</feature>
<dbReference type="InterPro" id="IPR001650">
    <property type="entry name" value="Helicase_C-like"/>
</dbReference>
<evidence type="ECO:0000313" key="8">
    <source>
        <dbReference type="EMBL" id="CAJ0946939.1"/>
    </source>
</evidence>
<dbReference type="PANTHER" id="PTHR14025">
    <property type="entry name" value="FANCONI ANEMIA GROUP M FANCM FAMILY MEMBER"/>
    <property type="match status" value="1"/>
</dbReference>
<feature type="domain" description="Helicase C-terminal" evidence="7">
    <location>
        <begin position="191"/>
        <end position="366"/>
    </location>
</feature>
<feature type="non-terminal residue" evidence="8">
    <location>
        <position position="1133"/>
    </location>
</feature>
<dbReference type="SMART" id="SM00490">
    <property type="entry name" value="HELICc"/>
    <property type="match status" value="1"/>
</dbReference>
<dbReference type="InterPro" id="IPR001523">
    <property type="entry name" value="Paired_dom"/>
</dbReference>
<comment type="caution">
    <text evidence="8">The sequence shown here is derived from an EMBL/GenBank/DDBJ whole genome shotgun (WGS) entry which is preliminary data.</text>
</comment>
<feature type="compositionally biased region" description="Polar residues" evidence="6">
    <location>
        <begin position="920"/>
        <end position="935"/>
    </location>
</feature>
<dbReference type="SMART" id="SM00351">
    <property type="entry name" value="PAX"/>
    <property type="match status" value="1"/>
</dbReference>
<feature type="region of interest" description="Disordered" evidence="6">
    <location>
        <begin position="875"/>
        <end position="900"/>
    </location>
</feature>
<feature type="region of interest" description="Disordered" evidence="6">
    <location>
        <begin position="36"/>
        <end position="78"/>
    </location>
</feature>
<dbReference type="InterPro" id="IPR009057">
    <property type="entry name" value="Homeodomain-like_sf"/>
</dbReference>
<dbReference type="InterPro" id="IPR002492">
    <property type="entry name" value="Transposase_Tc1-like"/>
</dbReference>
<sequence>MARKKQLSKEKRVAIITLRNEGQLVRKIGKTLKVSPSAVAKTITRYKETGSHEDHPKETGSHEDRPRKGRPRVTSASEDKFIRVTSLRNRRLTAAQIRDQVNSTQSSSSRHISTTTVKRRLCAAGLHGKIAAAKKLLLRTGNKQKRIVWAKEHKEWTLDQCKSVLWSESKFEIFGSKHRVFVRRRKGERMDSTCLVPTVKHGRGGQSSSGGSPEDTRIMIFSSFRDSVQEIAEMLNRHQPVVRVMTFVGHSSTGKGVKGFTQKEQLEVVKRFREGGYNTLVSTCVGEEGLDIGEVDLIICFDAQRSPIRLVQRMGRTGRKRQGRIVVILCQGREERTYNQSQCNKRSIYKAIMGNTDLHLHQQSPRMVPEGINPTVHKMFITQGAFDGRDGNSSKERRSGVTHHSTKDDGFLTDAEFETWDRLYHLKDSDGVTDFIVPQTCFELFKDPNLITEVVPGNVRKLSLSEWSLWQNRPFPTVSVDHSLRCQNFIAAMELIEQMRLEENGCKYDEEMKAFFQKEDIQPLRKGLKDRVCPTANSKAKKKFSVIKNAKNSILFSTIEPDEDFKSTSKGSNSIWSCSDELPRIDTLINISEMKEVSAIEVDLNHDVTDGMEIEELAKSPTNVEEVSTKSSQRTMLKSPSKMDSNYNVGDDDSTSLLSNLFYAPPSLSTQKIPNELANDWVKQMLSRVNKFLTYSPPPLSDLNSLVSVEFFVGSESPPIAMSHLSEPDHLEDDPDSTNVHKQASCENIVSSSTNQPNKGDDVVTGDTNGVVDIQSIREQLWDDIFDCDEEDEAYEENVDPPPMYNHDIHKDHGYKTNCEDFDILAKTEIHVMKLRTVKDHINIENSSVSCNLNVIQDRNTSKSDDTDIDVLRSSQCQKVESPPQLQGDEMNSIPDDLDDSFDLFEDEAFAEIDHLTSGKAGTTNKPDEGTNVNFNMFDPSLLSEDTTGHEPDSQTSSLSIENPKVKEDDDFDCSQELFSVNFDLGFSIETDSSEGEEDGQPESQYEEEPNHFKEPSPPKRIVSGGGIMSTPLSSGTRKSTYVAMSDKHISLLSPLPPLEGKFSQTPENSYCTSSFLKSPMEKTFTAKKSFDTFAKSNLVTPTKKIEVREENTPIVIRSKEKLETKADASITI</sequence>
<name>A0ABN9LT80_9NEOB</name>
<feature type="region of interest" description="Disordered" evidence="6">
    <location>
        <begin position="623"/>
        <end position="649"/>
    </location>
</feature>
<evidence type="ECO:0000256" key="2">
    <source>
        <dbReference type="ARBA" id="ARBA00022741"/>
    </source>
</evidence>
<keyword evidence="4" id="KW-0347">Helicase</keyword>
<feature type="region of interest" description="Disordered" evidence="6">
    <location>
        <begin position="722"/>
        <end position="741"/>
    </location>
</feature>
<keyword evidence="1" id="KW-0563">Paired box</keyword>
<dbReference type="PROSITE" id="PS51194">
    <property type="entry name" value="HELICASE_CTER"/>
    <property type="match status" value="1"/>
</dbReference>
<feature type="region of interest" description="Disordered" evidence="6">
    <location>
        <begin position="386"/>
        <end position="408"/>
    </location>
</feature>
<feature type="compositionally biased region" description="Polar residues" evidence="6">
    <location>
        <begin position="623"/>
        <end position="648"/>
    </location>
</feature>
<evidence type="ECO:0000256" key="4">
    <source>
        <dbReference type="ARBA" id="ARBA00022806"/>
    </source>
</evidence>
<feature type="compositionally biased region" description="Basic and acidic residues" evidence="6">
    <location>
        <begin position="1009"/>
        <end position="1018"/>
    </location>
</feature>
<evidence type="ECO:0000256" key="6">
    <source>
        <dbReference type="SAM" id="MobiDB-lite"/>
    </source>
</evidence>
<keyword evidence="3" id="KW-0378">Hydrolase</keyword>
<keyword evidence="2" id="KW-0547">Nucleotide-binding</keyword>
<dbReference type="InterPro" id="IPR031879">
    <property type="entry name" value="FANCM-MHF-bd"/>
</dbReference>
<dbReference type="Gene3D" id="3.40.50.300">
    <property type="entry name" value="P-loop containing nucleotide triphosphate hydrolases"/>
    <property type="match status" value="1"/>
</dbReference>
<evidence type="ECO:0000256" key="5">
    <source>
        <dbReference type="ARBA" id="ARBA00022840"/>
    </source>
</evidence>